<dbReference type="AlphaFoldDB" id="A0A8B7XK51"/>
<evidence type="ECO:0000256" key="2">
    <source>
        <dbReference type="SAM" id="MobiDB-lite"/>
    </source>
</evidence>
<keyword evidence="4" id="KW-1185">Reference proteome</keyword>
<dbReference type="GO" id="GO:0051082">
    <property type="term" value="F:unfolded protein binding"/>
    <property type="evidence" value="ECO:0007669"/>
    <property type="project" value="TreeGrafter"/>
</dbReference>
<dbReference type="SUPFAM" id="SSF49764">
    <property type="entry name" value="HSP20-like chaperones"/>
    <property type="match status" value="1"/>
</dbReference>
<proteinExistence type="predicted"/>
<name>A0A8B7XK51_ACAPL</name>
<dbReference type="CTD" id="23386"/>
<keyword evidence="1" id="KW-0597">Phosphoprotein</keyword>
<dbReference type="KEGG" id="aplc:110973762"/>
<dbReference type="InterPro" id="IPR007052">
    <property type="entry name" value="CS_dom"/>
</dbReference>
<dbReference type="Pfam" id="PF04969">
    <property type="entry name" value="CS"/>
    <property type="match status" value="1"/>
</dbReference>
<reference evidence="5" key="1">
    <citation type="submission" date="2025-08" db="UniProtKB">
        <authorList>
            <consortium name="RefSeq"/>
        </authorList>
    </citation>
    <scope>IDENTIFICATION</scope>
</reference>
<dbReference type="InterPro" id="IPR008978">
    <property type="entry name" value="HSP20-like_chaperone"/>
</dbReference>
<evidence type="ECO:0000313" key="4">
    <source>
        <dbReference type="Proteomes" id="UP000694845"/>
    </source>
</evidence>
<feature type="region of interest" description="Disordered" evidence="2">
    <location>
        <begin position="109"/>
        <end position="159"/>
    </location>
</feature>
<organism evidence="4 5">
    <name type="scientific">Acanthaster planci</name>
    <name type="common">Crown-of-thorns starfish</name>
    <dbReference type="NCBI Taxonomy" id="133434"/>
    <lineage>
        <taxon>Eukaryota</taxon>
        <taxon>Metazoa</taxon>
        <taxon>Echinodermata</taxon>
        <taxon>Eleutherozoa</taxon>
        <taxon>Asterozoa</taxon>
        <taxon>Asteroidea</taxon>
        <taxon>Valvatacea</taxon>
        <taxon>Valvatida</taxon>
        <taxon>Acanthasteridae</taxon>
        <taxon>Acanthaster</taxon>
    </lineage>
</organism>
<dbReference type="InterPro" id="IPR025934">
    <property type="entry name" value="NudC_N_dom"/>
</dbReference>
<feature type="compositionally biased region" description="Basic and acidic residues" evidence="2">
    <location>
        <begin position="115"/>
        <end position="159"/>
    </location>
</feature>
<feature type="domain" description="CS" evidence="3">
    <location>
        <begin position="172"/>
        <end position="268"/>
    </location>
</feature>
<protein>
    <submittedName>
        <fullName evidence="5">NudC domain-containing protein 3-like isoform X1</fullName>
    </submittedName>
</protein>
<dbReference type="PANTHER" id="PTHR12356">
    <property type="entry name" value="NUCLEAR MOVEMENT PROTEIN NUDC"/>
    <property type="match status" value="1"/>
</dbReference>
<dbReference type="PROSITE" id="PS51203">
    <property type="entry name" value="CS"/>
    <property type="match status" value="1"/>
</dbReference>
<dbReference type="Pfam" id="PF14050">
    <property type="entry name" value="Nudc_N"/>
    <property type="match status" value="1"/>
</dbReference>
<dbReference type="Proteomes" id="UP000694845">
    <property type="component" value="Unplaced"/>
</dbReference>
<accession>A0A8B7XK51</accession>
<gene>
    <name evidence="5" type="primary">LOC110973762</name>
</gene>
<evidence type="ECO:0000313" key="5">
    <source>
        <dbReference type="RefSeq" id="XP_022080536.1"/>
    </source>
</evidence>
<dbReference type="GO" id="GO:0006457">
    <property type="term" value="P:protein folding"/>
    <property type="evidence" value="ECO:0007669"/>
    <property type="project" value="TreeGrafter"/>
</dbReference>
<dbReference type="Gene3D" id="2.60.40.790">
    <property type="match status" value="1"/>
</dbReference>
<dbReference type="GeneID" id="110973762"/>
<dbReference type="OMA" id="EINIEMP"/>
<dbReference type="RefSeq" id="XP_022080536.1">
    <property type="nucleotide sequence ID" value="XM_022224844.1"/>
</dbReference>
<dbReference type="InterPro" id="IPR037898">
    <property type="entry name" value="NudC_fam"/>
</dbReference>
<dbReference type="GO" id="GO:0005737">
    <property type="term" value="C:cytoplasm"/>
    <property type="evidence" value="ECO:0007669"/>
    <property type="project" value="TreeGrafter"/>
</dbReference>
<dbReference type="OrthoDB" id="515366at2759"/>
<evidence type="ECO:0000256" key="1">
    <source>
        <dbReference type="ARBA" id="ARBA00022553"/>
    </source>
</evidence>
<sequence length="347" mass="39520">MESWVIFKMAASMIGKFDGNLCDILQNVQQIDAFLDVIFEFLYRRTDFYKSMRHEHDTMGLPPGVARTLVMKTFMKYEKIGQGPPLPDLQTHRQEGVPEPVNTVEITETPGVKDGTTESAKKAGTDTIEERLTDTNKKQQVEGETRGGQKDEAKEKKRAREIITESDTYNGALRDNYAWSQSLSDLDLKVFVPETLRKAKDLIVDIKEDHVKVAVKGQHTGAAEPQVLLDGKLTMKVRCDQSMWSLHPGNYVQISLEKLKQTWWHAVVEGEPPIDNKSINNVQNVNEMDEEAQQEYERVMFDMEQKRQGKPTSKELETHKILRKAWNVEGSPFMGTEFDPSSVNISS</sequence>
<evidence type="ECO:0000259" key="3">
    <source>
        <dbReference type="PROSITE" id="PS51203"/>
    </source>
</evidence>
<dbReference type="PANTHER" id="PTHR12356:SF19">
    <property type="entry name" value="NUDC DOMAIN-CONTAINING PROTEIN 3"/>
    <property type="match status" value="1"/>
</dbReference>